<keyword evidence="4" id="KW-0238">DNA-binding</keyword>
<dbReference type="GO" id="GO:0071482">
    <property type="term" value="P:cellular response to light stimulus"/>
    <property type="evidence" value="ECO:0007669"/>
    <property type="project" value="UniProtKB-ARBA"/>
</dbReference>
<dbReference type="AlphaFoldDB" id="A0A0G2SYA1"/>
<reference evidence="9" key="1">
    <citation type="journal article" date="2015" name="Plant Cell">
        <title>Coordinated rates of evolution between interacting plastid and nuclear genes in Geraniaceae.</title>
        <authorList>
            <person name="Zhang J."/>
            <person name="Ruhlman T.A."/>
            <person name="Sabir J."/>
            <person name="Blazier J.C."/>
            <person name="Jansen R.K."/>
        </authorList>
    </citation>
    <scope>NUCLEOTIDE SEQUENCE</scope>
</reference>
<dbReference type="InterPro" id="IPR036388">
    <property type="entry name" value="WH-like_DNA-bd_sf"/>
</dbReference>
<evidence type="ECO:0000256" key="1">
    <source>
        <dbReference type="ARBA" id="ARBA00007788"/>
    </source>
</evidence>
<dbReference type="Gene3D" id="1.10.10.10">
    <property type="entry name" value="Winged helix-like DNA-binding domain superfamily/Winged helix DNA-binding domain"/>
    <property type="match status" value="2"/>
</dbReference>
<comment type="similarity">
    <text evidence="1">Belongs to the sigma-70 factor family.</text>
</comment>
<keyword evidence="5" id="KW-0804">Transcription</keyword>
<feature type="domain" description="RNA polymerase sigma-70 region 4" evidence="8">
    <location>
        <begin position="452"/>
        <end position="505"/>
    </location>
</feature>
<dbReference type="GO" id="GO:0006352">
    <property type="term" value="P:DNA-templated transcription initiation"/>
    <property type="evidence" value="ECO:0007669"/>
    <property type="project" value="InterPro"/>
</dbReference>
<dbReference type="InterPro" id="IPR007627">
    <property type="entry name" value="RNA_pol_sigma70_r2"/>
</dbReference>
<evidence type="ECO:0000256" key="3">
    <source>
        <dbReference type="ARBA" id="ARBA00023082"/>
    </source>
</evidence>
<organism evidence="9">
    <name type="scientific">Geranium incanum</name>
    <dbReference type="NCBI Taxonomy" id="1158081"/>
    <lineage>
        <taxon>Eukaryota</taxon>
        <taxon>Viridiplantae</taxon>
        <taxon>Streptophyta</taxon>
        <taxon>Embryophyta</taxon>
        <taxon>Tracheophyta</taxon>
        <taxon>Spermatophyta</taxon>
        <taxon>Magnoliopsida</taxon>
        <taxon>eudicotyledons</taxon>
        <taxon>Gunneridae</taxon>
        <taxon>Pentapetalae</taxon>
        <taxon>rosids</taxon>
        <taxon>malvids</taxon>
        <taxon>Geraniales</taxon>
        <taxon>Geraniaceae</taxon>
        <taxon>Geranium</taxon>
    </lineage>
</organism>
<dbReference type="PANTHER" id="PTHR30603">
    <property type="entry name" value="RNA POLYMERASE SIGMA FACTOR RPO"/>
    <property type="match status" value="1"/>
</dbReference>
<keyword evidence="3" id="KW-0731">Sigma factor</keyword>
<name>A0A0G2SYA1_9ROSI</name>
<dbReference type="InterPro" id="IPR050239">
    <property type="entry name" value="Sigma-70_RNA_pol_init_factors"/>
</dbReference>
<accession>A0A0G2SYA1</accession>
<gene>
    <name evidence="9" type="primary">sig5</name>
</gene>
<dbReference type="GO" id="GO:0003677">
    <property type="term" value="F:DNA binding"/>
    <property type="evidence" value="ECO:0007669"/>
    <property type="project" value="UniProtKB-KW"/>
</dbReference>
<dbReference type="CDD" id="cd06171">
    <property type="entry name" value="Sigma70_r4"/>
    <property type="match status" value="1"/>
</dbReference>
<evidence type="ECO:0000256" key="4">
    <source>
        <dbReference type="ARBA" id="ARBA00023125"/>
    </source>
</evidence>
<keyword evidence="2" id="KW-0805">Transcription regulation</keyword>
<dbReference type="Pfam" id="PF04539">
    <property type="entry name" value="Sigma70_r3"/>
    <property type="match status" value="1"/>
</dbReference>
<feature type="domain" description="RNA polymerase sigma-70 region 3" evidence="6">
    <location>
        <begin position="370"/>
        <end position="439"/>
    </location>
</feature>
<dbReference type="PANTHER" id="PTHR30603:SF4">
    <property type="entry name" value="RNA POLYMERASE SIGMA FACTOR SIGE, CHLOROPLASTIC_MITOCHONDRIAL"/>
    <property type="match status" value="1"/>
</dbReference>
<feature type="domain" description="RNA polymerase sigma-70 region 2" evidence="7">
    <location>
        <begin position="285"/>
        <end position="352"/>
    </location>
</feature>
<dbReference type="Gene3D" id="1.10.601.10">
    <property type="entry name" value="RNA Polymerase Primary Sigma Factor"/>
    <property type="match status" value="1"/>
</dbReference>
<evidence type="ECO:0000259" key="8">
    <source>
        <dbReference type="Pfam" id="PF04545"/>
    </source>
</evidence>
<evidence type="ECO:0000256" key="2">
    <source>
        <dbReference type="ARBA" id="ARBA00023015"/>
    </source>
</evidence>
<dbReference type="NCBIfam" id="TIGR02937">
    <property type="entry name" value="sigma70-ECF"/>
    <property type="match status" value="1"/>
</dbReference>
<dbReference type="SUPFAM" id="SSF88946">
    <property type="entry name" value="Sigma2 domain of RNA polymerase sigma factors"/>
    <property type="match status" value="1"/>
</dbReference>
<dbReference type="EMBL" id="KJ916969">
    <property type="protein sequence ID" value="AKC88738.1"/>
    <property type="molecule type" value="mRNA"/>
</dbReference>
<dbReference type="InterPro" id="IPR013325">
    <property type="entry name" value="RNA_pol_sigma_r2"/>
</dbReference>
<dbReference type="PRINTS" id="PR00046">
    <property type="entry name" value="SIGMA70FCT"/>
</dbReference>
<dbReference type="SUPFAM" id="SSF88659">
    <property type="entry name" value="Sigma3 and sigma4 domains of RNA polymerase sigma factors"/>
    <property type="match status" value="2"/>
</dbReference>
<dbReference type="GO" id="GO:0016987">
    <property type="term" value="F:sigma factor activity"/>
    <property type="evidence" value="ECO:0007669"/>
    <property type="project" value="UniProtKB-KW"/>
</dbReference>
<sequence length="517" mass="59075">MGVVSVSSSAARSPIGSSIKFPSERFRFKTPSIVAFKEDNKPNKTTLVGAHGKIPLPLETPKKQLKRRGRGTKASKRVKAVCVEDASPCTSEVDYDEAAAKLEDIYKLDPATDSSEEEDIDGGVMRRRLRRRRRVNRDNSNPEKISMDNVVRNQVKKVKRLDLDKRIALKKNKDGKTDLSSIQLNNKPLDENEKKSKLVREHSGFTGLVHMDWKRMKMPPVLHYTEQAWLFRLMQPSKALLQLQEDLAKNLGRIPTNYELANVINMNVAEVRNQLDLGRAARNKLIMHNLRLVLFVIKKHFQDSVTGSNFEDLCQAGIQGLITSIDRFEPKKGFRLSTYGLFWIRHAIMKSLKLSSIVQGSYGLQSLKVAVQKARDDLWLKLRREPTDQELIEKVGITPRRYQDVLRASVTVYSLHAKNPNTQEEYINELIDDGDGDNQKQPALLRLALDDVLDSLKPKEGLVIRQRFGLDGKGNRTLGEIAGNLNISREMVRKYEMKALMKLKHPTRVEYIHRYIY</sequence>
<dbReference type="InterPro" id="IPR014284">
    <property type="entry name" value="RNA_pol_sigma-70_dom"/>
</dbReference>
<dbReference type="InterPro" id="IPR000943">
    <property type="entry name" value="RNA_pol_sigma70"/>
</dbReference>
<dbReference type="Pfam" id="PF04545">
    <property type="entry name" value="Sigma70_r4"/>
    <property type="match status" value="1"/>
</dbReference>
<dbReference type="InterPro" id="IPR013324">
    <property type="entry name" value="RNA_pol_sigma_r3/r4-like"/>
</dbReference>
<evidence type="ECO:0000256" key="5">
    <source>
        <dbReference type="ARBA" id="ARBA00023163"/>
    </source>
</evidence>
<dbReference type="InterPro" id="IPR007630">
    <property type="entry name" value="RNA_pol_sigma70_r4"/>
</dbReference>
<evidence type="ECO:0000313" key="9">
    <source>
        <dbReference type="EMBL" id="AKC88738.1"/>
    </source>
</evidence>
<proteinExistence type="evidence at transcript level"/>
<protein>
    <submittedName>
        <fullName evidence="9">Sigma factor</fullName>
    </submittedName>
</protein>
<evidence type="ECO:0000259" key="6">
    <source>
        <dbReference type="Pfam" id="PF04539"/>
    </source>
</evidence>
<dbReference type="InterPro" id="IPR007624">
    <property type="entry name" value="RNA_pol_sigma70_r3"/>
</dbReference>
<evidence type="ECO:0000259" key="7">
    <source>
        <dbReference type="Pfam" id="PF04542"/>
    </source>
</evidence>
<dbReference type="Pfam" id="PF04542">
    <property type="entry name" value="Sigma70_r2"/>
    <property type="match status" value="1"/>
</dbReference>